<dbReference type="InterPro" id="IPR033131">
    <property type="entry name" value="Pectinesterase_Asp_AS"/>
</dbReference>
<dbReference type="EC" id="3.1.1.11" evidence="5"/>
<comment type="caution">
    <text evidence="7">The sequence shown here is derived from an EMBL/GenBank/DDBJ whole genome shotgun (WGS) entry which is preliminary data.</text>
</comment>
<name>A0A2S9J146_9SPHI</name>
<dbReference type="Gene3D" id="2.160.20.10">
    <property type="entry name" value="Single-stranded right-handed beta-helix, Pectin lyase-like"/>
    <property type="match status" value="1"/>
</dbReference>
<evidence type="ECO:0000256" key="1">
    <source>
        <dbReference type="ARBA" id="ARBA00008891"/>
    </source>
</evidence>
<dbReference type="EMBL" id="PVBQ01000013">
    <property type="protein sequence ID" value="PRD46503.1"/>
    <property type="molecule type" value="Genomic_DNA"/>
</dbReference>
<dbReference type="InterPro" id="IPR000070">
    <property type="entry name" value="Pectinesterase_cat"/>
</dbReference>
<dbReference type="PANTHER" id="PTHR31321:SF57">
    <property type="entry name" value="PECTINESTERASE 53-RELATED"/>
    <property type="match status" value="1"/>
</dbReference>
<dbReference type="AlphaFoldDB" id="A0A2S9J146"/>
<dbReference type="InterPro" id="IPR012334">
    <property type="entry name" value="Pectin_lyas_fold"/>
</dbReference>
<reference evidence="7 8" key="1">
    <citation type="submission" date="2018-02" db="EMBL/GenBank/DDBJ databases">
        <title>The draft genome of Sphingobacterium sp. 5JN-11.</title>
        <authorList>
            <person name="Liu L."/>
            <person name="Li L."/>
            <person name="Liang L."/>
            <person name="Zhang X."/>
            <person name="Wang T."/>
        </authorList>
    </citation>
    <scope>NUCLEOTIDE SEQUENCE [LARGE SCALE GENOMIC DNA]</scope>
    <source>
        <strain evidence="7 8">5JN-11</strain>
    </source>
</reference>
<organism evidence="7 8">
    <name type="scientific">Sphingobacterium haloxyli</name>
    <dbReference type="NCBI Taxonomy" id="2100533"/>
    <lineage>
        <taxon>Bacteria</taxon>
        <taxon>Pseudomonadati</taxon>
        <taxon>Bacteroidota</taxon>
        <taxon>Sphingobacteriia</taxon>
        <taxon>Sphingobacteriales</taxon>
        <taxon>Sphingobacteriaceae</taxon>
        <taxon>Sphingobacterium</taxon>
    </lineage>
</organism>
<feature type="active site" evidence="4">
    <location>
        <position position="179"/>
    </location>
</feature>
<sequence length="325" mass="36590">MKANLFIILVFFWMEAAWGASYDFVVAKDGSGNFETVQEAIDAVSSFRKNVTTIFVKKGVYKEKIVLAFPKQHIKLIGEDKFNTILTYDDFAQKKNIFDEEIGTSGSSSFYCIGDGFTAENITFENSAGPVGQAVAIWVAADKAIFINCRFLGFQDTLYTYGKGARQLYVNCYIEGTVDYIFGSSTAWFEACELHCKKSGYITAASTPETAEYGYIFNNCIITGAEDVQRFYLGRPWRPYAKVVFMHCILPEFIVPEGWHNWGKESNEQTAFYAEYKNKGGGALSQSRVKWSRQLTDEEAGKLTLSTVFGDWDAKSVINKHPVLR</sequence>
<dbReference type="InterPro" id="IPR011050">
    <property type="entry name" value="Pectin_lyase_fold/virulence"/>
</dbReference>
<dbReference type="SUPFAM" id="SSF51126">
    <property type="entry name" value="Pectin lyase-like"/>
    <property type="match status" value="1"/>
</dbReference>
<dbReference type="GO" id="GO:0009279">
    <property type="term" value="C:cell outer membrane"/>
    <property type="evidence" value="ECO:0007669"/>
    <property type="project" value="TreeGrafter"/>
</dbReference>
<dbReference type="PROSITE" id="PS00503">
    <property type="entry name" value="PECTINESTERASE_2"/>
    <property type="match status" value="1"/>
</dbReference>
<evidence type="ECO:0000313" key="8">
    <source>
        <dbReference type="Proteomes" id="UP000239711"/>
    </source>
</evidence>
<dbReference type="Pfam" id="PF01095">
    <property type="entry name" value="Pectinesterase"/>
    <property type="match status" value="1"/>
</dbReference>
<dbReference type="OrthoDB" id="9804686at2"/>
<keyword evidence="3 5" id="KW-0063">Aspartyl esterase</keyword>
<comment type="pathway">
    <text evidence="5">Glycan metabolism; pectin degradation; 2-dehydro-3-deoxy-D-gluconate from pectin: step 1/5.</text>
</comment>
<gene>
    <name evidence="7" type="ORF">C5745_15175</name>
</gene>
<protein>
    <recommendedName>
        <fullName evidence="5">Pectinesterase</fullName>
        <ecNumber evidence="5">3.1.1.11</ecNumber>
    </recommendedName>
</protein>
<feature type="domain" description="Pectinesterase catalytic" evidence="6">
    <location>
        <begin position="23"/>
        <end position="305"/>
    </location>
</feature>
<keyword evidence="8" id="KW-1185">Reference proteome</keyword>
<evidence type="ECO:0000313" key="7">
    <source>
        <dbReference type="EMBL" id="PRD46503.1"/>
    </source>
</evidence>
<dbReference type="Proteomes" id="UP000239711">
    <property type="component" value="Unassembled WGS sequence"/>
</dbReference>
<evidence type="ECO:0000256" key="5">
    <source>
        <dbReference type="RuleBase" id="RU000589"/>
    </source>
</evidence>
<dbReference type="GO" id="GO:0030599">
    <property type="term" value="F:pectinesterase activity"/>
    <property type="evidence" value="ECO:0007669"/>
    <property type="project" value="UniProtKB-UniRule"/>
</dbReference>
<evidence type="ECO:0000256" key="3">
    <source>
        <dbReference type="ARBA" id="ARBA00023085"/>
    </source>
</evidence>
<dbReference type="GO" id="GO:0045490">
    <property type="term" value="P:pectin catabolic process"/>
    <property type="evidence" value="ECO:0007669"/>
    <property type="project" value="UniProtKB-UniRule"/>
</dbReference>
<dbReference type="GO" id="GO:0042545">
    <property type="term" value="P:cell wall modification"/>
    <property type="evidence" value="ECO:0007669"/>
    <property type="project" value="UniProtKB-UniRule"/>
</dbReference>
<keyword evidence="2 5" id="KW-0378">Hydrolase</keyword>
<dbReference type="RefSeq" id="WP_105717858.1">
    <property type="nucleotide sequence ID" value="NZ_PVBQ01000013.1"/>
</dbReference>
<comment type="similarity">
    <text evidence="1">Belongs to the pectinesterase family.</text>
</comment>
<evidence type="ECO:0000259" key="6">
    <source>
        <dbReference type="Pfam" id="PF01095"/>
    </source>
</evidence>
<comment type="catalytic activity">
    <reaction evidence="5">
        <text>[(1-&gt;4)-alpha-D-galacturonosyl methyl ester](n) + n H2O = [(1-&gt;4)-alpha-D-galacturonosyl](n) + n methanol + n H(+)</text>
        <dbReference type="Rhea" id="RHEA:22380"/>
        <dbReference type="Rhea" id="RHEA-COMP:14570"/>
        <dbReference type="Rhea" id="RHEA-COMP:14573"/>
        <dbReference type="ChEBI" id="CHEBI:15377"/>
        <dbReference type="ChEBI" id="CHEBI:15378"/>
        <dbReference type="ChEBI" id="CHEBI:17790"/>
        <dbReference type="ChEBI" id="CHEBI:140522"/>
        <dbReference type="ChEBI" id="CHEBI:140523"/>
        <dbReference type="EC" id="3.1.1.11"/>
    </reaction>
</comment>
<accession>A0A2S9J146</accession>
<evidence type="ECO:0000256" key="2">
    <source>
        <dbReference type="ARBA" id="ARBA00022801"/>
    </source>
</evidence>
<dbReference type="PANTHER" id="PTHR31321">
    <property type="entry name" value="ACYL-COA THIOESTER HYDROLASE YBHC-RELATED"/>
    <property type="match status" value="1"/>
</dbReference>
<proteinExistence type="inferred from homology"/>
<evidence type="ECO:0000256" key="4">
    <source>
        <dbReference type="PROSITE-ProRule" id="PRU10040"/>
    </source>
</evidence>
<dbReference type="UniPathway" id="UPA00545">
    <property type="reaction ID" value="UER00823"/>
</dbReference>
<dbReference type="FunFam" id="2.160.20.10:FF:000052">
    <property type="entry name" value="Pectinesterase"/>
    <property type="match status" value="1"/>
</dbReference>